<keyword evidence="1" id="KW-0233">DNA recombination</keyword>
<protein>
    <recommendedName>
        <fullName evidence="4">Tyr recombinase domain-containing protein</fullName>
    </recommendedName>
</protein>
<sequence>MDALLIELRSRLRQEESKTVLVNSFGLPWTPDGFGGSFNRVRDKAKIVHIDPHSGKAIKKHLHDVRGTFCTKLITLAKLTDQEAAGIMGWSPEQVAGIRRTYVDQGAVNVAIAARLRDSL</sequence>
<dbReference type="Proteomes" id="UP001595604">
    <property type="component" value="Unassembled WGS sequence"/>
</dbReference>
<proteinExistence type="predicted"/>
<organism evidence="2 3">
    <name type="scientific">Novosphingobium bradum</name>
    <dbReference type="NCBI Taxonomy" id="1737444"/>
    <lineage>
        <taxon>Bacteria</taxon>
        <taxon>Pseudomonadati</taxon>
        <taxon>Pseudomonadota</taxon>
        <taxon>Alphaproteobacteria</taxon>
        <taxon>Sphingomonadales</taxon>
        <taxon>Sphingomonadaceae</taxon>
        <taxon>Novosphingobium</taxon>
    </lineage>
</organism>
<accession>A0ABV7ITK5</accession>
<dbReference type="Gene3D" id="1.10.443.10">
    <property type="entry name" value="Intergrase catalytic core"/>
    <property type="match status" value="1"/>
</dbReference>
<dbReference type="SUPFAM" id="SSF56349">
    <property type="entry name" value="DNA breaking-rejoining enzymes"/>
    <property type="match status" value="1"/>
</dbReference>
<comment type="caution">
    <text evidence="2">The sequence shown here is derived from an EMBL/GenBank/DDBJ whole genome shotgun (WGS) entry which is preliminary data.</text>
</comment>
<reference evidence="3" key="1">
    <citation type="journal article" date="2019" name="Int. J. Syst. Evol. Microbiol.">
        <title>The Global Catalogue of Microorganisms (GCM) 10K type strain sequencing project: providing services to taxonomists for standard genome sequencing and annotation.</title>
        <authorList>
            <consortium name="The Broad Institute Genomics Platform"/>
            <consortium name="The Broad Institute Genome Sequencing Center for Infectious Disease"/>
            <person name="Wu L."/>
            <person name="Ma J."/>
        </authorList>
    </citation>
    <scope>NUCLEOTIDE SEQUENCE [LARGE SCALE GENOMIC DNA]</scope>
    <source>
        <strain evidence="3">KCTC 42984</strain>
    </source>
</reference>
<keyword evidence="3" id="KW-1185">Reference proteome</keyword>
<evidence type="ECO:0000313" key="3">
    <source>
        <dbReference type="Proteomes" id="UP001595604"/>
    </source>
</evidence>
<evidence type="ECO:0008006" key="4">
    <source>
        <dbReference type="Google" id="ProtNLM"/>
    </source>
</evidence>
<dbReference type="InterPro" id="IPR011010">
    <property type="entry name" value="DNA_brk_join_enz"/>
</dbReference>
<evidence type="ECO:0000256" key="1">
    <source>
        <dbReference type="ARBA" id="ARBA00023172"/>
    </source>
</evidence>
<dbReference type="RefSeq" id="WP_379510686.1">
    <property type="nucleotide sequence ID" value="NZ_JBHRTQ010000013.1"/>
</dbReference>
<name>A0ABV7ITK5_9SPHN</name>
<gene>
    <name evidence="2" type="ORF">ACFOD9_13685</name>
</gene>
<dbReference type="InterPro" id="IPR013762">
    <property type="entry name" value="Integrase-like_cat_sf"/>
</dbReference>
<dbReference type="EMBL" id="JBHRTQ010000013">
    <property type="protein sequence ID" value="MFC3175307.1"/>
    <property type="molecule type" value="Genomic_DNA"/>
</dbReference>
<evidence type="ECO:0000313" key="2">
    <source>
        <dbReference type="EMBL" id="MFC3175307.1"/>
    </source>
</evidence>